<evidence type="ECO:0000313" key="1">
    <source>
        <dbReference type="EMBL" id="ELU04475.1"/>
    </source>
</evidence>
<gene>
    <name evidence="1" type="ORF">CAPTEDRAFT_211924</name>
</gene>
<name>R7UDM6_CAPTE</name>
<dbReference type="EMBL" id="KB302274">
    <property type="protein sequence ID" value="ELU04475.1"/>
    <property type="molecule type" value="Genomic_DNA"/>
</dbReference>
<dbReference type="HOGENOM" id="CLU_832213_0_0_1"/>
<dbReference type="Proteomes" id="UP000014760">
    <property type="component" value="Unassembled WGS sequence"/>
</dbReference>
<reference evidence="2" key="3">
    <citation type="submission" date="2015-06" db="UniProtKB">
        <authorList>
            <consortium name="EnsemblMetazoa"/>
        </authorList>
    </citation>
    <scope>IDENTIFICATION</scope>
</reference>
<dbReference type="EnsemblMetazoa" id="CapteT211924">
    <property type="protein sequence ID" value="CapteP211924"/>
    <property type="gene ID" value="CapteG211924"/>
</dbReference>
<reference evidence="3" key="1">
    <citation type="submission" date="2012-12" db="EMBL/GenBank/DDBJ databases">
        <authorList>
            <person name="Hellsten U."/>
            <person name="Grimwood J."/>
            <person name="Chapman J.A."/>
            <person name="Shapiro H."/>
            <person name="Aerts A."/>
            <person name="Otillar R.P."/>
            <person name="Terry A.Y."/>
            <person name="Boore J.L."/>
            <person name="Simakov O."/>
            <person name="Marletaz F."/>
            <person name="Cho S.-J."/>
            <person name="Edsinger-Gonzales E."/>
            <person name="Havlak P."/>
            <person name="Kuo D.-H."/>
            <person name="Larsson T."/>
            <person name="Lv J."/>
            <person name="Arendt D."/>
            <person name="Savage R."/>
            <person name="Osoegawa K."/>
            <person name="de Jong P."/>
            <person name="Lindberg D.R."/>
            <person name="Seaver E.C."/>
            <person name="Weisblat D.A."/>
            <person name="Putnam N.H."/>
            <person name="Grigoriev I.V."/>
            <person name="Rokhsar D.S."/>
        </authorList>
    </citation>
    <scope>NUCLEOTIDE SEQUENCE</scope>
    <source>
        <strain evidence="3">I ESC-2004</strain>
    </source>
</reference>
<dbReference type="EMBL" id="AMQN01008149">
    <property type="status" value="NOT_ANNOTATED_CDS"/>
    <property type="molecule type" value="Genomic_DNA"/>
</dbReference>
<accession>R7UDM6</accession>
<evidence type="ECO:0000313" key="2">
    <source>
        <dbReference type="EnsemblMetazoa" id="CapteP211924"/>
    </source>
</evidence>
<reference evidence="1 3" key="2">
    <citation type="journal article" date="2013" name="Nature">
        <title>Insights into bilaterian evolution from three spiralian genomes.</title>
        <authorList>
            <person name="Simakov O."/>
            <person name="Marletaz F."/>
            <person name="Cho S.J."/>
            <person name="Edsinger-Gonzales E."/>
            <person name="Havlak P."/>
            <person name="Hellsten U."/>
            <person name="Kuo D.H."/>
            <person name="Larsson T."/>
            <person name="Lv J."/>
            <person name="Arendt D."/>
            <person name="Savage R."/>
            <person name="Osoegawa K."/>
            <person name="de Jong P."/>
            <person name="Grimwood J."/>
            <person name="Chapman J.A."/>
            <person name="Shapiro H."/>
            <person name="Aerts A."/>
            <person name="Otillar R.P."/>
            <person name="Terry A.Y."/>
            <person name="Boore J.L."/>
            <person name="Grigoriev I.V."/>
            <person name="Lindberg D.R."/>
            <person name="Seaver E.C."/>
            <person name="Weisblat D.A."/>
            <person name="Putnam N.H."/>
            <person name="Rokhsar D.S."/>
        </authorList>
    </citation>
    <scope>NUCLEOTIDE SEQUENCE</scope>
    <source>
        <strain evidence="1 3">I ESC-2004</strain>
    </source>
</reference>
<dbReference type="InterPro" id="IPR036691">
    <property type="entry name" value="Endo/exonu/phosph_ase_sf"/>
</dbReference>
<dbReference type="OrthoDB" id="7476844at2759"/>
<organism evidence="1">
    <name type="scientific">Capitella teleta</name>
    <name type="common">Polychaete worm</name>
    <dbReference type="NCBI Taxonomy" id="283909"/>
    <lineage>
        <taxon>Eukaryota</taxon>
        <taxon>Metazoa</taxon>
        <taxon>Spiralia</taxon>
        <taxon>Lophotrochozoa</taxon>
        <taxon>Annelida</taxon>
        <taxon>Polychaeta</taxon>
        <taxon>Sedentaria</taxon>
        <taxon>Scolecida</taxon>
        <taxon>Capitellidae</taxon>
        <taxon>Capitella</taxon>
    </lineage>
</organism>
<sequence length="334" mass="37614">MVNIKERCYDSKCRMYVERGCSTSELSRRNCCDIPLIQEHWFLCDDIVKLAHNEDVLVTGISGMDATQLQMGRPFGGCALIYKRNWNCSGATLKAKCGRLCACIISLPSNVRILVFNVYMPCDALYDDASLQIFIDVINEIESMIELHNDIDVVVVGCDLNTDVNRANSLHVQPIHDFCDRQSLQLCVNSPVSQVDFTYEIDFSGANSHIDHFLVSENVFNGIQQYVVCCDGDNLSVLFKLSIDTQYSVNNTGESFVSKPSWQQAKSADLQRYKDCLREQSHALVILVDALVCNEFECEVHCEALQTYYSQIIDSVIYCADRTIPMSKKEAKAG</sequence>
<protein>
    <recommendedName>
        <fullName evidence="4">Endonuclease/exonuclease/phosphatase domain-containing protein</fullName>
    </recommendedName>
</protein>
<evidence type="ECO:0000313" key="3">
    <source>
        <dbReference type="Proteomes" id="UP000014760"/>
    </source>
</evidence>
<keyword evidence="3" id="KW-1185">Reference proteome</keyword>
<evidence type="ECO:0008006" key="4">
    <source>
        <dbReference type="Google" id="ProtNLM"/>
    </source>
</evidence>
<dbReference type="Gene3D" id="3.60.10.10">
    <property type="entry name" value="Endonuclease/exonuclease/phosphatase"/>
    <property type="match status" value="1"/>
</dbReference>
<dbReference type="AlphaFoldDB" id="R7UDM6"/>
<dbReference type="SUPFAM" id="SSF56219">
    <property type="entry name" value="DNase I-like"/>
    <property type="match status" value="1"/>
</dbReference>
<proteinExistence type="predicted"/>